<evidence type="ECO:0000256" key="10">
    <source>
        <dbReference type="SAM" id="Phobius"/>
    </source>
</evidence>
<keyword evidence="4 10" id="KW-0812">Transmembrane</keyword>
<dbReference type="PANTHER" id="PTHR24221:SF654">
    <property type="entry name" value="ATP-BINDING CASSETTE SUB-FAMILY B MEMBER 6"/>
    <property type="match status" value="1"/>
</dbReference>
<reference evidence="13 14" key="1">
    <citation type="submission" date="2020-08" db="EMBL/GenBank/DDBJ databases">
        <title>Cohnella phylogeny.</title>
        <authorList>
            <person name="Dunlap C."/>
        </authorList>
    </citation>
    <scope>NUCLEOTIDE SEQUENCE [LARGE SCALE GENOMIC DNA]</scope>
    <source>
        <strain evidence="13 14">DSM 103658</strain>
    </source>
</reference>
<dbReference type="SUPFAM" id="SSF90123">
    <property type="entry name" value="ABC transporter transmembrane region"/>
    <property type="match status" value="1"/>
</dbReference>
<dbReference type="InterPro" id="IPR003439">
    <property type="entry name" value="ABC_transporter-like_ATP-bd"/>
</dbReference>
<keyword evidence="7 13" id="KW-0067">ATP-binding</keyword>
<keyword evidence="14" id="KW-1185">Reference proteome</keyword>
<dbReference type="PROSITE" id="PS50893">
    <property type="entry name" value="ABC_TRANSPORTER_2"/>
    <property type="match status" value="1"/>
</dbReference>
<accession>A0A841TCX6</accession>
<evidence type="ECO:0000256" key="6">
    <source>
        <dbReference type="ARBA" id="ARBA00022807"/>
    </source>
</evidence>
<keyword evidence="2" id="KW-0813">Transport</keyword>
<dbReference type="FunFam" id="3.40.50.300:FF:000299">
    <property type="entry name" value="ABC transporter ATP-binding protein/permease"/>
    <property type="match status" value="1"/>
</dbReference>
<organism evidence="13 14">
    <name type="scientific">Cohnella lubricantis</name>
    <dbReference type="NCBI Taxonomy" id="2163172"/>
    <lineage>
        <taxon>Bacteria</taxon>
        <taxon>Bacillati</taxon>
        <taxon>Bacillota</taxon>
        <taxon>Bacilli</taxon>
        <taxon>Bacillales</taxon>
        <taxon>Paenibacillaceae</taxon>
        <taxon>Cohnella</taxon>
    </lineage>
</organism>
<keyword evidence="9 10" id="KW-0472">Membrane</keyword>
<evidence type="ECO:0000256" key="7">
    <source>
        <dbReference type="ARBA" id="ARBA00022840"/>
    </source>
</evidence>
<feature type="transmembrane region" description="Helical" evidence="10">
    <location>
        <begin position="20"/>
        <end position="41"/>
    </location>
</feature>
<keyword evidence="3" id="KW-1003">Cell membrane</keyword>
<dbReference type="Gene3D" id="1.20.1560.10">
    <property type="entry name" value="ABC transporter type 1, transmembrane domain"/>
    <property type="match status" value="1"/>
</dbReference>
<dbReference type="Proteomes" id="UP000574133">
    <property type="component" value="Unassembled WGS sequence"/>
</dbReference>
<dbReference type="GO" id="GO:0034040">
    <property type="term" value="F:ATPase-coupled lipid transmembrane transporter activity"/>
    <property type="evidence" value="ECO:0007669"/>
    <property type="project" value="TreeGrafter"/>
</dbReference>
<dbReference type="InterPro" id="IPR011527">
    <property type="entry name" value="ABC1_TM_dom"/>
</dbReference>
<name>A0A841TCX6_9BACL</name>
<dbReference type="SUPFAM" id="SSF52540">
    <property type="entry name" value="P-loop containing nucleoside triphosphate hydrolases"/>
    <property type="match status" value="1"/>
</dbReference>
<dbReference type="Gene3D" id="3.40.50.300">
    <property type="entry name" value="P-loop containing nucleotide triphosphate hydrolases"/>
    <property type="match status" value="1"/>
</dbReference>
<dbReference type="RefSeq" id="WP_185178116.1">
    <property type="nucleotide sequence ID" value="NZ_CBCSEP010000001.1"/>
</dbReference>
<evidence type="ECO:0000256" key="4">
    <source>
        <dbReference type="ARBA" id="ARBA00022692"/>
    </source>
</evidence>
<keyword evidence="5" id="KW-0547">Nucleotide-binding</keyword>
<dbReference type="Pfam" id="PF00005">
    <property type="entry name" value="ABC_tran"/>
    <property type="match status" value="1"/>
</dbReference>
<dbReference type="GO" id="GO:0140359">
    <property type="term" value="F:ABC-type transporter activity"/>
    <property type="evidence" value="ECO:0007669"/>
    <property type="project" value="InterPro"/>
</dbReference>
<dbReference type="GO" id="GO:0005886">
    <property type="term" value="C:plasma membrane"/>
    <property type="evidence" value="ECO:0007669"/>
    <property type="project" value="UniProtKB-SubCell"/>
</dbReference>
<evidence type="ECO:0000256" key="8">
    <source>
        <dbReference type="ARBA" id="ARBA00022989"/>
    </source>
</evidence>
<evidence type="ECO:0000256" key="3">
    <source>
        <dbReference type="ARBA" id="ARBA00022475"/>
    </source>
</evidence>
<dbReference type="PROSITE" id="PS50929">
    <property type="entry name" value="ABC_TM1F"/>
    <property type="match status" value="1"/>
</dbReference>
<feature type="domain" description="ABC transporter" evidence="11">
    <location>
        <begin position="360"/>
        <end position="587"/>
    </location>
</feature>
<dbReference type="Pfam" id="PF00664">
    <property type="entry name" value="ABC_membrane"/>
    <property type="match status" value="1"/>
</dbReference>
<evidence type="ECO:0000256" key="9">
    <source>
        <dbReference type="ARBA" id="ARBA00023136"/>
    </source>
</evidence>
<evidence type="ECO:0000259" key="12">
    <source>
        <dbReference type="PROSITE" id="PS50929"/>
    </source>
</evidence>
<evidence type="ECO:0000313" key="13">
    <source>
        <dbReference type="EMBL" id="MBB6676827.1"/>
    </source>
</evidence>
<feature type="transmembrane region" description="Helical" evidence="10">
    <location>
        <begin position="179"/>
        <end position="196"/>
    </location>
</feature>
<dbReference type="GO" id="GO:0016887">
    <property type="term" value="F:ATP hydrolysis activity"/>
    <property type="evidence" value="ECO:0007669"/>
    <property type="project" value="InterPro"/>
</dbReference>
<feature type="transmembrane region" description="Helical" evidence="10">
    <location>
        <begin position="73"/>
        <end position="92"/>
    </location>
</feature>
<keyword evidence="6" id="KW-0788">Thiol protease</keyword>
<dbReference type="SMART" id="SM00382">
    <property type="entry name" value="AAA"/>
    <property type="match status" value="1"/>
</dbReference>
<dbReference type="GO" id="GO:0005524">
    <property type="term" value="F:ATP binding"/>
    <property type="evidence" value="ECO:0007669"/>
    <property type="project" value="UniProtKB-KW"/>
</dbReference>
<evidence type="ECO:0000313" key="14">
    <source>
        <dbReference type="Proteomes" id="UP000574133"/>
    </source>
</evidence>
<evidence type="ECO:0000256" key="2">
    <source>
        <dbReference type="ARBA" id="ARBA00022448"/>
    </source>
</evidence>
<dbReference type="PROSITE" id="PS00211">
    <property type="entry name" value="ABC_TRANSPORTER_1"/>
    <property type="match status" value="1"/>
</dbReference>
<dbReference type="InterPro" id="IPR039421">
    <property type="entry name" value="Type_1_exporter"/>
</dbReference>
<dbReference type="InterPro" id="IPR017871">
    <property type="entry name" value="ABC_transporter-like_CS"/>
</dbReference>
<proteinExistence type="predicted"/>
<dbReference type="InterPro" id="IPR036640">
    <property type="entry name" value="ABC1_TM_sf"/>
</dbReference>
<dbReference type="PANTHER" id="PTHR24221">
    <property type="entry name" value="ATP-BINDING CASSETTE SUB-FAMILY B"/>
    <property type="match status" value="1"/>
</dbReference>
<protein>
    <submittedName>
        <fullName evidence="13">ABC transporter ATP-binding protein</fullName>
    </submittedName>
</protein>
<dbReference type="EMBL" id="JACJVN010000023">
    <property type="protein sequence ID" value="MBB6676827.1"/>
    <property type="molecule type" value="Genomic_DNA"/>
</dbReference>
<evidence type="ECO:0000256" key="1">
    <source>
        <dbReference type="ARBA" id="ARBA00004651"/>
    </source>
</evidence>
<keyword evidence="6" id="KW-0645">Protease</keyword>
<keyword evidence="8 10" id="KW-1133">Transmembrane helix</keyword>
<comment type="caution">
    <text evidence="13">The sequence shown here is derived from an EMBL/GenBank/DDBJ whole genome shotgun (WGS) entry which is preliminary data.</text>
</comment>
<comment type="subcellular location">
    <subcellularLocation>
        <location evidence="1">Cell membrane</location>
        <topology evidence="1">Multi-pass membrane protein</topology>
    </subcellularLocation>
</comment>
<evidence type="ECO:0000259" key="11">
    <source>
        <dbReference type="PROSITE" id="PS50893"/>
    </source>
</evidence>
<keyword evidence="6" id="KW-0378">Hydrolase</keyword>
<feature type="domain" description="ABC transmembrane type-1" evidence="12">
    <location>
        <begin position="23"/>
        <end position="317"/>
    </location>
</feature>
<gene>
    <name evidence="13" type="ORF">H4Q31_05715</name>
</gene>
<sequence length="587" mass="64694">MRAVLYFTKRLRKFAGGLLYFHLIGTVLSGFLEGIGIFLLVPMIGMTGMADIDAGRIPLAGLFAPLRDIPQNWALPAVLGIFLALSVGQGLLKRSNSIVGVKLHHSFVNRLREDTHRDLLGSNWSFFVRSRKSDLVHSLTTEIGKVSGGVTHSLQLLASLLFTAIQIGLAFWLSAPLTLFVIFSGILLVLMSRGFVARSRKLGSRTVELSRQFMAGLTDQMNGIKDIKTNMLEPSRVGWLKRISSDIYDEQIAYAKLRSASQFSYQAASAVLIAAFLLLSTKLLHSGLEQLVVIVLIFSRLWPRFSGIQSSLEHIASAVPSLERILVLRQECLDARDLRGGEPAETDSAATEAWRLEQGVECRGVCFRYRQDDERYVLQNVDLLFPARQMTAIIGSSGAGKSTLADLVMGLVRPERGQILVDGVQLEGKRLQSFRRSIGYVPQDPYLFNDTIRENLLLVNPKASDEEIWAALDFSASAEFVRKLPQGLDTPIGDRGIRLSGGERQRLVLARAILRKPAILVLDEATSALDADNEAKIQEAIDRLKGTMTIIVIAHRLSTIRNADQIVAVEQGRVVRQSKSILLAAGG</sequence>
<dbReference type="AlphaFoldDB" id="A0A841TCX6"/>
<dbReference type="GO" id="GO:0008234">
    <property type="term" value="F:cysteine-type peptidase activity"/>
    <property type="evidence" value="ECO:0007669"/>
    <property type="project" value="UniProtKB-KW"/>
</dbReference>
<dbReference type="InterPro" id="IPR027417">
    <property type="entry name" value="P-loop_NTPase"/>
</dbReference>
<dbReference type="InterPro" id="IPR003593">
    <property type="entry name" value="AAA+_ATPase"/>
</dbReference>
<evidence type="ECO:0000256" key="5">
    <source>
        <dbReference type="ARBA" id="ARBA00022741"/>
    </source>
</evidence>